<reference evidence="1 2" key="1">
    <citation type="journal article" date="2015" name="Int. J. Syst. Evol. Microbiol.">
        <title>Sphingomonas hengshuiensis sp. nov., isolated from lake wetland.</title>
        <authorList>
            <person name="Wei S."/>
            <person name="Wang T."/>
            <person name="Liu H."/>
            <person name="Zhang C."/>
            <person name="Guo J."/>
            <person name="Wang Q."/>
            <person name="Liang K."/>
            <person name="Zhang Z."/>
        </authorList>
    </citation>
    <scope>NUCLEOTIDE SEQUENCE [LARGE SCALE GENOMIC DNA]</scope>
    <source>
        <strain evidence="1 2">WHSC-8</strain>
    </source>
</reference>
<organism evidence="1 2">
    <name type="scientific">Sphingomonas hengshuiensis</name>
    <dbReference type="NCBI Taxonomy" id="1609977"/>
    <lineage>
        <taxon>Bacteria</taxon>
        <taxon>Pseudomonadati</taxon>
        <taxon>Pseudomonadota</taxon>
        <taxon>Alphaproteobacteria</taxon>
        <taxon>Sphingomonadales</taxon>
        <taxon>Sphingomonadaceae</taxon>
        <taxon>Sphingomonas</taxon>
    </lineage>
</organism>
<keyword evidence="2" id="KW-1185">Reference proteome</keyword>
<gene>
    <name evidence="1" type="ORF">TS85_02450</name>
</gene>
<dbReference type="Gene3D" id="3.40.1410.10">
    <property type="entry name" value="Chorismate lyase-like"/>
    <property type="match status" value="1"/>
</dbReference>
<protein>
    <submittedName>
        <fullName evidence="1">Uncharacterized protein</fullName>
    </submittedName>
</protein>
<name>A0A7U5HVB5_9SPHN</name>
<dbReference type="EMBL" id="CP010836">
    <property type="protein sequence ID" value="AJP70923.1"/>
    <property type="molecule type" value="Genomic_DNA"/>
</dbReference>
<accession>A0A7U5HVB5</accession>
<dbReference type="AlphaFoldDB" id="A0A7U5HVB5"/>
<dbReference type="SUPFAM" id="SSF64288">
    <property type="entry name" value="Chorismate lyase-like"/>
    <property type="match status" value="1"/>
</dbReference>
<dbReference type="RefSeq" id="WP_044330228.1">
    <property type="nucleotide sequence ID" value="NZ_CP010836.1"/>
</dbReference>
<dbReference type="Proteomes" id="UP000032300">
    <property type="component" value="Chromosome"/>
</dbReference>
<dbReference type="InterPro" id="IPR028978">
    <property type="entry name" value="Chorismate_lyase_/UTRA_dom_sf"/>
</dbReference>
<reference evidence="1 2" key="2">
    <citation type="submission" date="2015-02" db="EMBL/GenBank/DDBJ databases">
        <title>The complete genome of Sphingomonas hengshuiensis sp. WHSC-8 isolated from soil of Hengshui Lake.</title>
        <authorList>
            <person name="Wei S."/>
            <person name="Guo J."/>
            <person name="Su C."/>
            <person name="Wu R."/>
            <person name="Zhang Z."/>
            <person name="Liang K."/>
            <person name="Li H."/>
            <person name="Wang T."/>
            <person name="Liu H."/>
            <person name="Zhang C."/>
            <person name="Li Z."/>
            <person name="Wang Q."/>
            <person name="Meng J."/>
        </authorList>
    </citation>
    <scope>NUCLEOTIDE SEQUENCE [LARGE SCALE GENOMIC DNA]</scope>
    <source>
        <strain evidence="1 2">WHSC-8</strain>
    </source>
</reference>
<dbReference type="OrthoDB" id="7862147at2"/>
<sequence>MLAVAAALAFGQSDPVARLDAELRAATSATAVLQRRCAEPIRAVVDRAAMRAPTAEQRARLRVGAEEPVGYRHVSLRCGDKVLSDAENWYVPARLTQAMNAALTGDTPFGAAIRPLAPRREALDSPDPRRDPAAGSRWVLEHHALVLDGRGVPLAEVIERYTPMMRDLPVLR</sequence>
<proteinExistence type="predicted"/>
<dbReference type="KEGG" id="sphi:TS85_02450"/>
<evidence type="ECO:0000313" key="2">
    <source>
        <dbReference type="Proteomes" id="UP000032300"/>
    </source>
</evidence>
<evidence type="ECO:0000313" key="1">
    <source>
        <dbReference type="EMBL" id="AJP70923.1"/>
    </source>
</evidence>